<dbReference type="Pfam" id="PF13962">
    <property type="entry name" value="PGG"/>
    <property type="match status" value="1"/>
</dbReference>
<keyword evidence="3 9" id="KW-0812">Transmembrane</keyword>
<keyword evidence="7 9" id="KW-0472">Membrane</keyword>
<keyword evidence="5 9" id="KW-1133">Transmembrane helix</keyword>
<evidence type="ECO:0000313" key="11">
    <source>
        <dbReference type="EMBL" id="MED6204830.1"/>
    </source>
</evidence>
<name>A0ABU6Y6B0_9FABA</name>
<organism evidence="11 12">
    <name type="scientific">Stylosanthes scabra</name>
    <dbReference type="NCBI Taxonomy" id="79078"/>
    <lineage>
        <taxon>Eukaryota</taxon>
        <taxon>Viridiplantae</taxon>
        <taxon>Streptophyta</taxon>
        <taxon>Embryophyta</taxon>
        <taxon>Tracheophyta</taxon>
        <taxon>Spermatophyta</taxon>
        <taxon>Magnoliopsida</taxon>
        <taxon>eudicotyledons</taxon>
        <taxon>Gunneridae</taxon>
        <taxon>Pentapetalae</taxon>
        <taxon>rosids</taxon>
        <taxon>fabids</taxon>
        <taxon>Fabales</taxon>
        <taxon>Fabaceae</taxon>
        <taxon>Papilionoideae</taxon>
        <taxon>50 kb inversion clade</taxon>
        <taxon>dalbergioids sensu lato</taxon>
        <taxon>Dalbergieae</taxon>
        <taxon>Pterocarpus clade</taxon>
        <taxon>Stylosanthes</taxon>
    </lineage>
</organism>
<dbReference type="Gene3D" id="1.25.40.20">
    <property type="entry name" value="Ankyrin repeat-containing domain"/>
    <property type="match status" value="2"/>
</dbReference>
<feature type="transmembrane region" description="Helical" evidence="9">
    <location>
        <begin position="273"/>
        <end position="297"/>
    </location>
</feature>
<dbReference type="Pfam" id="PF12796">
    <property type="entry name" value="Ank_2"/>
    <property type="match status" value="1"/>
</dbReference>
<sequence length="409" mass="46344">MDQRLPNAIRKNDITTFSILVKENEEILYGRTAGSFNTSLHLASKYGCTEMVLEILRLCPDMVFYENKNLQTPVHEACRKRNVKILMLLLEACKLNPADIVRELLNQWPELTEVIDENGNSALHLAVIEGHYKLAEFLINKTKLNIKAKNNFGFTALDILDQAFDSSEKKQLQATFIRAEGLDEMVSFSPRRLGKKHNKHQSQKKMENLNQLYYAKRSKQKDIHKEALLNARNTIIIVASLIATVTFASGITPPGGVYQEGPMKGKSMVAPTTAFKVFTICNNIALFTSLSIVIVLVSIVPFKRKPQMRLLRVTHKIMWVAIAFMSTGYVASTWVILPHDEGMQWLSVVLIALVGTSLITIFIGLSVMLLEHWLRKSRWRKTRKKAANSEVESLDSDFESACSQGYYSY</sequence>
<dbReference type="SUPFAM" id="SSF48403">
    <property type="entry name" value="Ankyrin repeat"/>
    <property type="match status" value="1"/>
</dbReference>
<gene>
    <name evidence="11" type="ORF">PIB30_012328</name>
</gene>
<feature type="transmembrane region" description="Helical" evidence="9">
    <location>
        <begin position="317"/>
        <end position="337"/>
    </location>
</feature>
<evidence type="ECO:0000256" key="2">
    <source>
        <dbReference type="ARBA" id="ARBA00004413"/>
    </source>
</evidence>
<dbReference type="PROSITE" id="PS50088">
    <property type="entry name" value="ANK_REPEAT"/>
    <property type="match status" value="1"/>
</dbReference>
<evidence type="ECO:0000256" key="3">
    <source>
        <dbReference type="ARBA" id="ARBA00022692"/>
    </source>
</evidence>
<protein>
    <recommendedName>
        <fullName evidence="10">PGG domain-containing protein</fullName>
    </recommendedName>
</protein>
<dbReference type="InterPro" id="IPR036770">
    <property type="entry name" value="Ankyrin_rpt-contain_sf"/>
</dbReference>
<dbReference type="PROSITE" id="PS50297">
    <property type="entry name" value="ANK_REP_REGION"/>
    <property type="match status" value="1"/>
</dbReference>
<dbReference type="Proteomes" id="UP001341840">
    <property type="component" value="Unassembled WGS sequence"/>
</dbReference>
<evidence type="ECO:0000313" key="12">
    <source>
        <dbReference type="Proteomes" id="UP001341840"/>
    </source>
</evidence>
<keyword evidence="6 8" id="KW-0040">ANK repeat</keyword>
<dbReference type="InterPro" id="IPR002110">
    <property type="entry name" value="Ankyrin_rpt"/>
</dbReference>
<evidence type="ECO:0000256" key="4">
    <source>
        <dbReference type="ARBA" id="ARBA00022737"/>
    </source>
</evidence>
<feature type="repeat" description="ANK" evidence="8">
    <location>
        <begin position="118"/>
        <end position="141"/>
    </location>
</feature>
<comment type="caution">
    <text evidence="11">The sequence shown here is derived from an EMBL/GenBank/DDBJ whole genome shotgun (WGS) entry which is preliminary data.</text>
</comment>
<dbReference type="EMBL" id="JASCZI010241686">
    <property type="protein sequence ID" value="MED6204830.1"/>
    <property type="molecule type" value="Genomic_DNA"/>
</dbReference>
<feature type="domain" description="PGG" evidence="10">
    <location>
        <begin position="226"/>
        <end position="335"/>
    </location>
</feature>
<keyword evidence="12" id="KW-1185">Reference proteome</keyword>
<dbReference type="SMART" id="SM00248">
    <property type="entry name" value="ANK"/>
    <property type="match status" value="3"/>
</dbReference>
<evidence type="ECO:0000256" key="7">
    <source>
        <dbReference type="ARBA" id="ARBA00023136"/>
    </source>
</evidence>
<feature type="transmembrane region" description="Helical" evidence="9">
    <location>
        <begin position="234"/>
        <end position="253"/>
    </location>
</feature>
<evidence type="ECO:0000256" key="6">
    <source>
        <dbReference type="ARBA" id="ARBA00023043"/>
    </source>
</evidence>
<evidence type="ECO:0000256" key="5">
    <source>
        <dbReference type="ARBA" id="ARBA00022989"/>
    </source>
</evidence>
<evidence type="ECO:0000259" key="10">
    <source>
        <dbReference type="Pfam" id="PF13962"/>
    </source>
</evidence>
<evidence type="ECO:0000256" key="1">
    <source>
        <dbReference type="ARBA" id="ARBA00004141"/>
    </source>
</evidence>
<reference evidence="11 12" key="1">
    <citation type="journal article" date="2023" name="Plants (Basel)">
        <title>Bridging the Gap: Combining Genomics and Transcriptomics Approaches to Understand Stylosanthes scabra, an Orphan Legume from the Brazilian Caatinga.</title>
        <authorList>
            <person name="Ferreira-Neto J.R.C."/>
            <person name="da Silva M.D."/>
            <person name="Binneck E."/>
            <person name="de Melo N.F."/>
            <person name="da Silva R.H."/>
            <person name="de Melo A.L.T.M."/>
            <person name="Pandolfi V."/>
            <person name="Bustamante F.O."/>
            <person name="Brasileiro-Vidal A.C."/>
            <person name="Benko-Iseppon A.M."/>
        </authorList>
    </citation>
    <scope>NUCLEOTIDE SEQUENCE [LARGE SCALE GENOMIC DNA]</scope>
    <source>
        <tissue evidence="11">Leaves</tissue>
    </source>
</reference>
<accession>A0ABU6Y6B0</accession>
<dbReference type="PANTHER" id="PTHR24186">
    <property type="entry name" value="PROTEIN PHOSPHATASE 1 REGULATORY SUBUNIT"/>
    <property type="match status" value="1"/>
</dbReference>
<evidence type="ECO:0000256" key="8">
    <source>
        <dbReference type="PROSITE-ProRule" id="PRU00023"/>
    </source>
</evidence>
<feature type="transmembrane region" description="Helical" evidence="9">
    <location>
        <begin position="343"/>
        <end position="370"/>
    </location>
</feature>
<keyword evidence="4" id="KW-0677">Repeat</keyword>
<dbReference type="InterPro" id="IPR026961">
    <property type="entry name" value="PGG_dom"/>
</dbReference>
<evidence type="ECO:0000256" key="9">
    <source>
        <dbReference type="SAM" id="Phobius"/>
    </source>
</evidence>
<comment type="subcellular location">
    <subcellularLocation>
        <location evidence="2">Cell membrane</location>
        <topology evidence="2">Peripheral membrane protein</topology>
        <orientation evidence="2">Cytoplasmic side</orientation>
    </subcellularLocation>
    <subcellularLocation>
        <location evidence="1">Membrane</location>
        <topology evidence="1">Multi-pass membrane protein</topology>
    </subcellularLocation>
</comment>
<proteinExistence type="predicted"/>
<dbReference type="PANTHER" id="PTHR24186:SF38">
    <property type="entry name" value="ANKYRIN REPEAT FAMILY PROTEIN"/>
    <property type="match status" value="1"/>
</dbReference>